<organism evidence="2 3">
    <name type="scientific">Mucilaginibacter polytrichastri</name>
    <dbReference type="NCBI Taxonomy" id="1302689"/>
    <lineage>
        <taxon>Bacteria</taxon>
        <taxon>Pseudomonadati</taxon>
        <taxon>Bacteroidota</taxon>
        <taxon>Sphingobacteriia</taxon>
        <taxon>Sphingobacteriales</taxon>
        <taxon>Sphingobacteriaceae</taxon>
        <taxon>Mucilaginibacter</taxon>
    </lineage>
</organism>
<sequence>MKKGILIYLGVIYSFTLIATLFDILSLKFDIIFFFLHSLLVLICVYNLFKKKFIEQSLYFLILSNFLQSVRFLVGGVYYIFIQGVDYTFQIYKIKDWMMGLKLETFRLDIGLGIDPDKTSMVININLIQLFLFVNLVVWYREIIKEKMK</sequence>
<proteinExistence type="predicted"/>
<dbReference type="RefSeq" id="WP_074488516.1">
    <property type="nucleotide sequence ID" value="NZ_FPAM01000002.1"/>
</dbReference>
<evidence type="ECO:0000256" key="1">
    <source>
        <dbReference type="SAM" id="Phobius"/>
    </source>
</evidence>
<name>A0A1Q5ZVC1_9SPHI</name>
<protein>
    <submittedName>
        <fullName evidence="2">Uncharacterized protein</fullName>
    </submittedName>
</protein>
<dbReference type="Proteomes" id="UP000186720">
    <property type="component" value="Unassembled WGS sequence"/>
</dbReference>
<gene>
    <name evidence="2" type="ORF">RG47T_1167</name>
</gene>
<feature type="transmembrane region" description="Helical" evidence="1">
    <location>
        <begin position="5"/>
        <end position="25"/>
    </location>
</feature>
<keyword evidence="1" id="KW-0472">Membrane</keyword>
<evidence type="ECO:0000313" key="2">
    <source>
        <dbReference type="EMBL" id="OKS85721.1"/>
    </source>
</evidence>
<dbReference type="AlphaFoldDB" id="A0A1Q5ZVC1"/>
<keyword evidence="1" id="KW-0812">Transmembrane</keyword>
<reference evidence="2 3" key="1">
    <citation type="submission" date="2016-11" db="EMBL/GenBank/DDBJ databases">
        <title>Whole Genome Sequencing of Mucilaginibacter polytrichastri RG4-7(T) isolated from the moss sample.</title>
        <authorList>
            <person name="Li Y."/>
        </authorList>
    </citation>
    <scope>NUCLEOTIDE SEQUENCE [LARGE SCALE GENOMIC DNA]</scope>
    <source>
        <strain evidence="2 3">RG4-7</strain>
    </source>
</reference>
<feature type="transmembrane region" description="Helical" evidence="1">
    <location>
        <begin position="31"/>
        <end position="49"/>
    </location>
</feature>
<accession>A0A1Q5ZVC1</accession>
<feature type="transmembrane region" description="Helical" evidence="1">
    <location>
        <begin position="121"/>
        <end position="140"/>
    </location>
</feature>
<keyword evidence="3" id="KW-1185">Reference proteome</keyword>
<comment type="caution">
    <text evidence="2">The sequence shown here is derived from an EMBL/GenBank/DDBJ whole genome shotgun (WGS) entry which is preliminary data.</text>
</comment>
<keyword evidence="1" id="KW-1133">Transmembrane helix</keyword>
<evidence type="ECO:0000313" key="3">
    <source>
        <dbReference type="Proteomes" id="UP000186720"/>
    </source>
</evidence>
<dbReference type="EMBL" id="MPPL01000001">
    <property type="protein sequence ID" value="OKS85721.1"/>
    <property type="molecule type" value="Genomic_DNA"/>
</dbReference>
<feature type="transmembrane region" description="Helical" evidence="1">
    <location>
        <begin position="58"/>
        <end position="81"/>
    </location>
</feature>